<comment type="caution">
    <text evidence="2">The sequence shown here is derived from an EMBL/GenBank/DDBJ whole genome shotgun (WGS) entry which is preliminary data.</text>
</comment>
<evidence type="ECO:0000313" key="2">
    <source>
        <dbReference type="EMBL" id="MBD0421730.1"/>
    </source>
</evidence>
<dbReference type="PROSITE" id="PS51459">
    <property type="entry name" value="FIDO"/>
    <property type="match status" value="1"/>
</dbReference>
<keyword evidence="3" id="KW-1185">Reference proteome</keyword>
<evidence type="ECO:0000313" key="3">
    <source>
        <dbReference type="Proteomes" id="UP000621210"/>
    </source>
</evidence>
<protein>
    <submittedName>
        <fullName evidence="2">Fic family protein</fullName>
    </submittedName>
</protein>
<dbReference type="InterPro" id="IPR003812">
    <property type="entry name" value="Fido"/>
</dbReference>
<dbReference type="EMBL" id="JACVQF010000200">
    <property type="protein sequence ID" value="MBD0421730.1"/>
    <property type="molecule type" value="Genomic_DNA"/>
</dbReference>
<sequence>MPWLGAECAWQAGAVIHELSPGALSWGEVDPARHPFDSTAAARVVRSLGPARRVPIRPDVPLADPAMSAWSHGEAGAWADAMSYALMEHYGRWAVGWRWAHDEGDFDGGPVGSWCCPRDSITTPEETLERVVTALCEWRGWVEGLTGWFEAYPLELAGIEDQRILWESAARNLILQVVDRTGCGSGWHGHCRQVLTWFLSRWGVAPDAAQGLVDRAIGGRFRSWTGPDTVLVGDVAERLAQSLRPGDRARPPEPAADHLERWLAVRRTVAWPQAPDGGGDGPVTPARDGAAEDVRSFDRVLDPSRAEGLLAALDRLRADAARGTPLDFALLQGWQQHVLGTPRPPAFRSRPAFAKDGQERYGMASDTRARLDACLAESTAEDGAPLALTARAARAYLDVCFFHPFDDGNARSAFLTLVFVLAREGVALDSVGLLRRVSFRADSPQDALSLARYIDFHVSDTRRNAL</sequence>
<dbReference type="Gene3D" id="1.10.3290.10">
    <property type="entry name" value="Fido-like domain"/>
    <property type="match status" value="1"/>
</dbReference>
<feature type="domain" description="Fido" evidence="1">
    <location>
        <begin position="326"/>
        <end position="459"/>
    </location>
</feature>
<dbReference type="InterPro" id="IPR036597">
    <property type="entry name" value="Fido-like_dom_sf"/>
</dbReference>
<dbReference type="Pfam" id="PF02661">
    <property type="entry name" value="Fic"/>
    <property type="match status" value="1"/>
</dbReference>
<reference evidence="2" key="1">
    <citation type="submission" date="2020-09" db="EMBL/GenBank/DDBJ databases">
        <title>Streptomyces grisecoloratus sp. nov., isolated from cotton soil.</title>
        <authorList>
            <person name="Xing L."/>
        </authorList>
    </citation>
    <scope>NUCLEOTIDE SEQUENCE</scope>
    <source>
        <strain evidence="2">TRM S81-3</strain>
    </source>
</reference>
<organism evidence="2 3">
    <name type="scientific">Streptomyces griseicoloratus</name>
    <dbReference type="NCBI Taxonomy" id="2752516"/>
    <lineage>
        <taxon>Bacteria</taxon>
        <taxon>Bacillati</taxon>
        <taxon>Actinomycetota</taxon>
        <taxon>Actinomycetes</taxon>
        <taxon>Kitasatosporales</taxon>
        <taxon>Streptomycetaceae</taxon>
        <taxon>Streptomyces</taxon>
    </lineage>
</organism>
<evidence type="ECO:0000259" key="1">
    <source>
        <dbReference type="PROSITE" id="PS51459"/>
    </source>
</evidence>
<reference evidence="2" key="2">
    <citation type="submission" date="2020-09" db="EMBL/GenBank/DDBJ databases">
        <authorList>
            <person name="Luo X."/>
        </authorList>
    </citation>
    <scope>NUCLEOTIDE SEQUENCE</scope>
    <source>
        <strain evidence="2">TRM S81-3</strain>
    </source>
</reference>
<name>A0A926L4E3_9ACTN</name>
<dbReference type="AlphaFoldDB" id="A0A926L4E3"/>
<dbReference type="SUPFAM" id="SSF140931">
    <property type="entry name" value="Fic-like"/>
    <property type="match status" value="1"/>
</dbReference>
<proteinExistence type="predicted"/>
<dbReference type="Proteomes" id="UP000621210">
    <property type="component" value="Unassembled WGS sequence"/>
</dbReference>
<accession>A0A926L4E3</accession>
<gene>
    <name evidence="2" type="ORF">H0H10_21675</name>
</gene>